<dbReference type="AlphaFoldDB" id="U5MQX1"/>
<keyword evidence="3" id="KW-1185">Reference proteome</keyword>
<dbReference type="GeneID" id="71415566"/>
<accession>U5MQX1</accession>
<dbReference type="EMBL" id="CP006721">
    <property type="protein sequence ID" value="AGX42883.1"/>
    <property type="molecule type" value="Genomic_DNA"/>
</dbReference>
<dbReference type="Pfam" id="PF10114">
    <property type="entry name" value="PocR"/>
    <property type="match status" value="1"/>
</dbReference>
<sequence length="64" mass="7401">MFSFKELINVDSLKKIAENIYEIAGVHMAIADAEGTVQIIVGDRDICTNYHRMNQTTCNRYRMF</sequence>
<dbReference type="InterPro" id="IPR018771">
    <property type="entry name" value="PocR_dom"/>
</dbReference>
<dbReference type="Proteomes" id="UP000017118">
    <property type="component" value="Chromosome"/>
</dbReference>
<dbReference type="RefSeq" id="WP_022745744.1">
    <property type="nucleotide sequence ID" value="NC_022571.1"/>
</dbReference>
<dbReference type="KEGG" id="csb:CLSA_c18980"/>
<dbReference type="HOGENOM" id="CLU_2859856_0_0_9"/>
<proteinExistence type="predicted"/>
<evidence type="ECO:0000313" key="3">
    <source>
        <dbReference type="Proteomes" id="UP000017118"/>
    </source>
</evidence>
<dbReference type="PATRIC" id="fig|1345695.10.peg.2537"/>
<protein>
    <submittedName>
        <fullName evidence="2">Sensory domain found in PocR</fullName>
    </submittedName>
</protein>
<feature type="domain" description="PocR" evidence="1">
    <location>
        <begin position="6"/>
        <end position="60"/>
    </location>
</feature>
<evidence type="ECO:0000313" key="2">
    <source>
        <dbReference type="EMBL" id="AGX42883.1"/>
    </source>
</evidence>
<organism evidence="2 3">
    <name type="scientific">Clostridium saccharobutylicum DSM 13864</name>
    <dbReference type="NCBI Taxonomy" id="1345695"/>
    <lineage>
        <taxon>Bacteria</taxon>
        <taxon>Bacillati</taxon>
        <taxon>Bacillota</taxon>
        <taxon>Clostridia</taxon>
        <taxon>Eubacteriales</taxon>
        <taxon>Clostridiaceae</taxon>
        <taxon>Clostridium</taxon>
    </lineage>
</organism>
<evidence type="ECO:0000259" key="1">
    <source>
        <dbReference type="Pfam" id="PF10114"/>
    </source>
</evidence>
<reference evidence="2 3" key="1">
    <citation type="journal article" date="2013" name="Genome Announc.">
        <title>Complete Genome Sequence of the Solvent Producer Clostridium saccharobutylicum NCP262 (DSM 13864).</title>
        <authorList>
            <person name="Poehlein A."/>
            <person name="Hartwich K."/>
            <person name="Krabben P."/>
            <person name="Ehrenreich A."/>
            <person name="Liebl W."/>
            <person name="Durre P."/>
            <person name="Gottschalk G."/>
            <person name="Daniel R."/>
        </authorList>
    </citation>
    <scope>NUCLEOTIDE SEQUENCE [LARGE SCALE GENOMIC DNA]</scope>
    <source>
        <strain evidence="2">DSM 13864</strain>
    </source>
</reference>
<name>U5MQX1_CLOSA</name>
<gene>
    <name evidence="2" type="ORF">CLSA_c18980</name>
</gene>